<evidence type="ECO:0000313" key="3">
    <source>
        <dbReference type="Proteomes" id="UP001054945"/>
    </source>
</evidence>
<organism evidence="2 3">
    <name type="scientific">Caerostris extrusa</name>
    <name type="common">Bark spider</name>
    <name type="synonym">Caerostris bankana</name>
    <dbReference type="NCBI Taxonomy" id="172846"/>
    <lineage>
        <taxon>Eukaryota</taxon>
        <taxon>Metazoa</taxon>
        <taxon>Ecdysozoa</taxon>
        <taxon>Arthropoda</taxon>
        <taxon>Chelicerata</taxon>
        <taxon>Arachnida</taxon>
        <taxon>Araneae</taxon>
        <taxon>Araneomorphae</taxon>
        <taxon>Entelegynae</taxon>
        <taxon>Araneoidea</taxon>
        <taxon>Araneidae</taxon>
        <taxon>Caerostris</taxon>
    </lineage>
</organism>
<dbReference type="Proteomes" id="UP001054945">
    <property type="component" value="Unassembled WGS sequence"/>
</dbReference>
<dbReference type="EMBL" id="BPLR01001517">
    <property type="protein sequence ID" value="GIZ02877.1"/>
    <property type="molecule type" value="Genomic_DNA"/>
</dbReference>
<comment type="caution">
    <text evidence="2">The sequence shown here is derived from an EMBL/GenBank/DDBJ whole genome shotgun (WGS) entry which is preliminary data.</text>
</comment>
<keyword evidence="3" id="KW-1185">Reference proteome</keyword>
<evidence type="ECO:0000256" key="1">
    <source>
        <dbReference type="SAM" id="MobiDB-lite"/>
    </source>
</evidence>
<evidence type="ECO:0000313" key="2">
    <source>
        <dbReference type="EMBL" id="GIZ02877.1"/>
    </source>
</evidence>
<feature type="compositionally biased region" description="Basic and acidic residues" evidence="1">
    <location>
        <begin position="81"/>
        <end position="159"/>
    </location>
</feature>
<reference evidence="2 3" key="1">
    <citation type="submission" date="2021-06" db="EMBL/GenBank/DDBJ databases">
        <title>Caerostris extrusa draft genome.</title>
        <authorList>
            <person name="Kono N."/>
            <person name="Arakawa K."/>
        </authorList>
    </citation>
    <scope>NUCLEOTIDE SEQUENCE [LARGE SCALE GENOMIC DNA]</scope>
</reference>
<dbReference type="AlphaFoldDB" id="A0AAV4Y6I6"/>
<accession>A0AAV4Y6I6</accession>
<proteinExistence type="predicted"/>
<gene>
    <name evidence="2" type="primary">GEMIN5</name>
    <name evidence="2" type="ORF">CEXT_147871</name>
</gene>
<protein>
    <submittedName>
        <fullName evidence="2">Gem-associated protein 5</fullName>
    </submittedName>
</protein>
<sequence length="424" mass="47428">METIVKEDTAESDKRETIVKEDTAESDKKDIVKEDTAESDKNVTIVKEDTAESDKNVTIVKEEDTAESDKSETIVNEDTAESDKSETIVKEDTAESETIVKEDTAESDKSETIVKEGTAESDKSETIVKEDTAESDKSEAVKEGTAESDKSETIVKEDTAESEISENTNSHSKCLANIDLFYNVLLFIVYKICQEEFTFLPYLKKRLKYLNTLKATEELNKFSKRNKIESNSDLTLKSLKDTHNKTESPPAILNKELSNGKSATSDVVEINNISDKNEQFPVECPYSSYPFDHSDIPKPAVPNSIIKIAASTETEPSTQISTESELMDDDKSKIIDQVSSINLSKNLAEISVFIHLLESKSKELSYPSPFDIIPKVLQILYIVKKKSPCGLVQEKLHKLIHEIISWIQVFTVADETTVCEICHV</sequence>
<feature type="compositionally biased region" description="Basic and acidic residues" evidence="1">
    <location>
        <begin position="1"/>
        <end position="72"/>
    </location>
</feature>
<feature type="region of interest" description="Disordered" evidence="1">
    <location>
        <begin position="1"/>
        <end position="169"/>
    </location>
</feature>
<name>A0AAV4Y6I6_CAEEX</name>